<dbReference type="GO" id="GO:0005524">
    <property type="term" value="F:ATP binding"/>
    <property type="evidence" value="ECO:0007669"/>
    <property type="project" value="UniProtKB-KW"/>
</dbReference>
<evidence type="ECO:0000256" key="10">
    <source>
        <dbReference type="ARBA" id="ARBA00023012"/>
    </source>
</evidence>
<dbReference type="Gene3D" id="3.30.70.1110">
    <property type="entry name" value="Histidine kinase CheA-like, P2 response regulator-binding domain"/>
    <property type="match status" value="1"/>
</dbReference>
<evidence type="ECO:0000256" key="3">
    <source>
        <dbReference type="ARBA" id="ARBA00021495"/>
    </source>
</evidence>
<dbReference type="SMART" id="SM00073">
    <property type="entry name" value="HPT"/>
    <property type="match status" value="1"/>
</dbReference>
<name>A0A6I6US18_9BACI</name>
<dbReference type="PANTHER" id="PTHR43395">
    <property type="entry name" value="SENSOR HISTIDINE KINASE CHEA"/>
    <property type="match status" value="1"/>
</dbReference>
<evidence type="ECO:0000256" key="5">
    <source>
        <dbReference type="ARBA" id="ARBA00022553"/>
    </source>
</evidence>
<dbReference type="PANTHER" id="PTHR43395:SF1">
    <property type="entry name" value="CHEMOTAXIS PROTEIN CHEA"/>
    <property type="match status" value="1"/>
</dbReference>
<dbReference type="CDD" id="cd00731">
    <property type="entry name" value="CheA_reg"/>
    <property type="match status" value="1"/>
</dbReference>
<feature type="region of interest" description="Disordered" evidence="12">
    <location>
        <begin position="259"/>
        <end position="297"/>
    </location>
</feature>
<dbReference type="InterPro" id="IPR003594">
    <property type="entry name" value="HATPase_dom"/>
</dbReference>
<feature type="compositionally biased region" description="Basic and acidic residues" evidence="12">
    <location>
        <begin position="271"/>
        <end position="282"/>
    </location>
</feature>
<accession>A0A6I6US18</accession>
<feature type="domain" description="CheW-like" evidence="14">
    <location>
        <begin position="548"/>
        <end position="678"/>
    </location>
</feature>
<dbReference type="InterPro" id="IPR036097">
    <property type="entry name" value="HisK_dim/P_sf"/>
</dbReference>
<dbReference type="GO" id="GO:0000155">
    <property type="term" value="F:phosphorelay sensor kinase activity"/>
    <property type="evidence" value="ECO:0007669"/>
    <property type="project" value="InterPro"/>
</dbReference>
<dbReference type="Proteomes" id="UP000465062">
    <property type="component" value="Chromosome"/>
</dbReference>
<dbReference type="Pfam" id="PF07194">
    <property type="entry name" value="P2"/>
    <property type="match status" value="1"/>
</dbReference>
<dbReference type="SMART" id="SM00387">
    <property type="entry name" value="HATPase_c"/>
    <property type="match status" value="1"/>
</dbReference>
<protein>
    <recommendedName>
        <fullName evidence="3">Chemotaxis protein CheA</fullName>
        <ecNumber evidence="2">2.7.13.3</ecNumber>
    </recommendedName>
</protein>
<dbReference type="InterPro" id="IPR008207">
    <property type="entry name" value="Sig_transdc_His_kin_Hpt_dom"/>
</dbReference>
<dbReference type="GO" id="GO:0006935">
    <property type="term" value="P:chemotaxis"/>
    <property type="evidence" value="ECO:0007669"/>
    <property type="project" value="UniProtKB-KW"/>
</dbReference>
<dbReference type="SUPFAM" id="SSF55052">
    <property type="entry name" value="CheY-binding domain of CheA"/>
    <property type="match status" value="1"/>
</dbReference>
<dbReference type="PROSITE" id="PS50894">
    <property type="entry name" value="HPT"/>
    <property type="match status" value="1"/>
</dbReference>
<evidence type="ECO:0000256" key="2">
    <source>
        <dbReference type="ARBA" id="ARBA00012438"/>
    </source>
</evidence>
<evidence type="ECO:0000313" key="16">
    <source>
        <dbReference type="EMBL" id="QHE61310.1"/>
    </source>
</evidence>
<dbReference type="InterPro" id="IPR002545">
    <property type="entry name" value="CheW-lke_dom"/>
</dbReference>
<evidence type="ECO:0000256" key="4">
    <source>
        <dbReference type="ARBA" id="ARBA00022500"/>
    </source>
</evidence>
<organism evidence="16 17">
    <name type="scientific">Rossellomorea vietnamensis</name>
    <dbReference type="NCBI Taxonomy" id="218284"/>
    <lineage>
        <taxon>Bacteria</taxon>
        <taxon>Bacillati</taxon>
        <taxon>Bacillota</taxon>
        <taxon>Bacilli</taxon>
        <taxon>Bacillales</taxon>
        <taxon>Bacillaceae</taxon>
        <taxon>Rossellomorea</taxon>
    </lineage>
</organism>
<evidence type="ECO:0000256" key="6">
    <source>
        <dbReference type="ARBA" id="ARBA00022679"/>
    </source>
</evidence>
<sequence length="678" mass="75432">MELSQYLEVFIEESKENLQTCNEQLLELEKNPEDLTIVNEIFRSAHTLKGMSATMGYEDLANLTHKMENVLDAIRNEKIKVSPEILDVVFKSVDDLEAMVLSIADGGDGKRDVTEVVAMLESIEKGESLHAALVESEVSATAEVVERQTLSMQYEAFEQTVIQQSQEQGFRCFEISVSLREDCLLKAARVYMVFEVLGKLGEVIKSLPTVDQLEEEQFDHSFVIAVVSKEDAVHIENAVRKVSEVDEVSVVELTSQHIENQNQVEAADTEPAQKEAEVKGQETSKPAGNVTKHSNPSNKTIRVNIERLDVLMNLFEELVIDRGRLEQISKDLNNPELNETVERMTRISGDLQNIILNMRMVPVETVFNRFPRMVRQLARDLNKKIELEIIGAETELDRTVIDEIGDPLVHLIRNALDHGIEMPELRVKNGKPEQGTVKLKAYHSGNHVFIELEDDGAGINKERVLEKAIQKGIVAEEAAHTLTDRQIYELILASGFSTAEQISDISGRGVGLDVVKATIESLGGSITIDSTVGQGSLFSIQLPLTLSIISVMLVEIQEEKYAIPLSSIIETAIVKKEEIMKAHNQRVIDFRGKVVPLLFLEDVFEVPKHAKDEELYSVVIVRKGEKMAGLVVDSFIGQQEVVLKSLGNYLNDVFAISGATILGDGQVALIVDCNALIK</sequence>
<dbReference type="Pfam" id="PF02518">
    <property type="entry name" value="HATPase_c"/>
    <property type="match status" value="1"/>
</dbReference>
<dbReference type="InterPro" id="IPR036890">
    <property type="entry name" value="HATPase_C_sf"/>
</dbReference>
<feature type="modified residue" description="Phosphohistidine" evidence="11">
    <location>
        <position position="46"/>
    </location>
</feature>
<dbReference type="KEGG" id="bvq:FHE72_09920"/>
<evidence type="ECO:0000256" key="8">
    <source>
        <dbReference type="ARBA" id="ARBA00022777"/>
    </source>
</evidence>
<keyword evidence="10" id="KW-0902">Two-component regulatory system</keyword>
<dbReference type="InterPro" id="IPR051315">
    <property type="entry name" value="Bact_Chemotaxis_CheA"/>
</dbReference>
<dbReference type="Gene3D" id="1.10.287.560">
    <property type="entry name" value="Histidine kinase CheA-like, homodimeric domain"/>
    <property type="match status" value="1"/>
</dbReference>
<dbReference type="InterPro" id="IPR005467">
    <property type="entry name" value="His_kinase_dom"/>
</dbReference>
<dbReference type="InterPro" id="IPR004105">
    <property type="entry name" value="CheA-like_dim"/>
</dbReference>
<dbReference type="InterPro" id="IPR010808">
    <property type="entry name" value="CheA_P2-bd"/>
</dbReference>
<dbReference type="Gene3D" id="1.20.120.160">
    <property type="entry name" value="HPT domain"/>
    <property type="match status" value="1"/>
</dbReference>
<keyword evidence="6" id="KW-0808">Transferase</keyword>
<dbReference type="InterPro" id="IPR037006">
    <property type="entry name" value="CheA-like_homodim_sf"/>
</dbReference>
<feature type="domain" description="Histidine kinase" evidence="13">
    <location>
        <begin position="337"/>
        <end position="546"/>
    </location>
</feature>
<keyword evidence="9" id="KW-0067">ATP-binding</keyword>
<evidence type="ECO:0000256" key="1">
    <source>
        <dbReference type="ARBA" id="ARBA00000085"/>
    </source>
</evidence>
<dbReference type="EC" id="2.7.13.3" evidence="2"/>
<evidence type="ECO:0000259" key="15">
    <source>
        <dbReference type="PROSITE" id="PS50894"/>
    </source>
</evidence>
<dbReference type="EMBL" id="CP047394">
    <property type="protein sequence ID" value="QHE61310.1"/>
    <property type="molecule type" value="Genomic_DNA"/>
</dbReference>
<dbReference type="InterPro" id="IPR035891">
    <property type="entry name" value="CheY-binding_CheA"/>
</dbReference>
<evidence type="ECO:0000259" key="13">
    <source>
        <dbReference type="PROSITE" id="PS50109"/>
    </source>
</evidence>
<reference evidence="16 17" key="1">
    <citation type="submission" date="2019-06" db="EMBL/GenBank/DDBJ databases">
        <title>An operon consisting of a P-type ATPase gene and a transcriptional regular gene given the different cadmium resistance in Bacillus vietamensis 151-6 and Bacillus marisflavi 151-25.</title>
        <authorList>
            <person name="Yu X."/>
        </authorList>
    </citation>
    <scope>NUCLEOTIDE SEQUENCE [LARGE SCALE GENOMIC DNA]</scope>
    <source>
        <strain evidence="16 17">151-6</strain>
    </source>
</reference>
<dbReference type="Gene3D" id="2.30.30.40">
    <property type="entry name" value="SH3 Domains"/>
    <property type="match status" value="1"/>
</dbReference>
<evidence type="ECO:0000256" key="9">
    <source>
        <dbReference type="ARBA" id="ARBA00022840"/>
    </source>
</evidence>
<dbReference type="FunFam" id="3.30.565.10:FF:000016">
    <property type="entry name" value="Chemotaxis protein CheA, putative"/>
    <property type="match status" value="1"/>
</dbReference>
<evidence type="ECO:0000256" key="11">
    <source>
        <dbReference type="PROSITE-ProRule" id="PRU00110"/>
    </source>
</evidence>
<comment type="catalytic activity">
    <reaction evidence="1">
        <text>ATP + protein L-histidine = ADP + protein N-phospho-L-histidine.</text>
        <dbReference type="EC" id="2.7.13.3"/>
    </reaction>
</comment>
<dbReference type="FunFam" id="2.30.30.40:FF:000048">
    <property type="entry name" value="Chemotaxis protein CheA, putative"/>
    <property type="match status" value="1"/>
</dbReference>
<dbReference type="AlphaFoldDB" id="A0A6I6US18"/>
<dbReference type="SUPFAM" id="SSF47384">
    <property type="entry name" value="Homodimeric domain of signal transducing histidine kinase"/>
    <property type="match status" value="1"/>
</dbReference>
<keyword evidence="5 11" id="KW-0597">Phosphoprotein</keyword>
<dbReference type="InterPro" id="IPR036641">
    <property type="entry name" value="HPT_dom_sf"/>
</dbReference>
<dbReference type="Gene3D" id="3.30.565.10">
    <property type="entry name" value="Histidine kinase-like ATPase, C-terminal domain"/>
    <property type="match status" value="1"/>
</dbReference>
<dbReference type="GO" id="GO:0005737">
    <property type="term" value="C:cytoplasm"/>
    <property type="evidence" value="ECO:0007669"/>
    <property type="project" value="InterPro"/>
</dbReference>
<keyword evidence="4" id="KW-0145">Chemotaxis</keyword>
<dbReference type="SUPFAM" id="SSF55874">
    <property type="entry name" value="ATPase domain of HSP90 chaperone/DNA topoisomerase II/histidine kinase"/>
    <property type="match status" value="1"/>
</dbReference>
<gene>
    <name evidence="16" type="ORF">FHE72_09920</name>
</gene>
<dbReference type="CDD" id="cd16916">
    <property type="entry name" value="HATPase_CheA-like"/>
    <property type="match status" value="1"/>
</dbReference>
<dbReference type="SUPFAM" id="SSF47226">
    <property type="entry name" value="Histidine-containing phosphotransfer domain, HPT domain"/>
    <property type="match status" value="1"/>
</dbReference>
<dbReference type="InterPro" id="IPR004358">
    <property type="entry name" value="Sig_transdc_His_kin-like_C"/>
</dbReference>
<dbReference type="SMART" id="SM01231">
    <property type="entry name" value="H-kinase_dim"/>
    <property type="match status" value="1"/>
</dbReference>
<dbReference type="PROSITE" id="PS50851">
    <property type="entry name" value="CHEW"/>
    <property type="match status" value="1"/>
</dbReference>
<dbReference type="PROSITE" id="PS50109">
    <property type="entry name" value="HIS_KIN"/>
    <property type="match status" value="1"/>
</dbReference>
<feature type="domain" description="HPt" evidence="15">
    <location>
        <begin position="1"/>
        <end position="103"/>
    </location>
</feature>
<proteinExistence type="predicted"/>
<dbReference type="SUPFAM" id="SSF50341">
    <property type="entry name" value="CheW-like"/>
    <property type="match status" value="1"/>
</dbReference>
<keyword evidence="8" id="KW-0418">Kinase</keyword>
<evidence type="ECO:0000313" key="17">
    <source>
        <dbReference type="Proteomes" id="UP000465062"/>
    </source>
</evidence>
<dbReference type="PRINTS" id="PR00344">
    <property type="entry name" value="BCTRLSENSOR"/>
</dbReference>
<keyword evidence="7" id="KW-0547">Nucleotide-binding</keyword>
<evidence type="ECO:0000256" key="12">
    <source>
        <dbReference type="SAM" id="MobiDB-lite"/>
    </source>
</evidence>
<dbReference type="Pfam" id="PF01584">
    <property type="entry name" value="CheW"/>
    <property type="match status" value="1"/>
</dbReference>
<dbReference type="RefSeq" id="WP_159361874.1">
    <property type="nucleotide sequence ID" value="NZ_CP047394.1"/>
</dbReference>
<evidence type="ECO:0000259" key="14">
    <source>
        <dbReference type="PROSITE" id="PS50851"/>
    </source>
</evidence>
<dbReference type="SMART" id="SM00260">
    <property type="entry name" value="CheW"/>
    <property type="match status" value="1"/>
</dbReference>
<feature type="compositionally biased region" description="Polar residues" evidence="12">
    <location>
        <begin position="283"/>
        <end position="297"/>
    </location>
</feature>
<dbReference type="Pfam" id="PF01627">
    <property type="entry name" value="Hpt"/>
    <property type="match status" value="1"/>
</dbReference>
<dbReference type="Pfam" id="PF02895">
    <property type="entry name" value="H-kinase_dim"/>
    <property type="match status" value="1"/>
</dbReference>
<evidence type="ECO:0000256" key="7">
    <source>
        <dbReference type="ARBA" id="ARBA00022741"/>
    </source>
</evidence>
<dbReference type="InterPro" id="IPR036061">
    <property type="entry name" value="CheW-like_dom_sf"/>
</dbReference>
<dbReference type="InterPro" id="IPR037052">
    <property type="entry name" value="CheA-like_P2_sf"/>
</dbReference>
<dbReference type="CDD" id="cd00088">
    <property type="entry name" value="HPT"/>
    <property type="match status" value="1"/>
</dbReference>